<dbReference type="Pfam" id="PF00378">
    <property type="entry name" value="ECH_1"/>
    <property type="match status" value="1"/>
</dbReference>
<evidence type="ECO:0000256" key="1">
    <source>
        <dbReference type="ARBA" id="ARBA00005254"/>
    </source>
</evidence>
<dbReference type="InterPro" id="IPR001753">
    <property type="entry name" value="Enoyl-CoA_hydra/iso"/>
</dbReference>
<name>A0ABU9E5Y6_9BACT</name>
<dbReference type="NCBIfam" id="NF006107">
    <property type="entry name" value="PRK08258.1"/>
    <property type="match status" value="1"/>
</dbReference>
<dbReference type="Gene3D" id="1.10.12.10">
    <property type="entry name" value="Lyase 2-enoyl-coa Hydratase, Chain A, domain 2"/>
    <property type="match status" value="1"/>
</dbReference>
<dbReference type="InterPro" id="IPR029045">
    <property type="entry name" value="ClpP/crotonase-like_dom_sf"/>
</dbReference>
<organism evidence="3 4">
    <name type="scientific">Gaopeijia maritima</name>
    <dbReference type="NCBI Taxonomy" id="3119007"/>
    <lineage>
        <taxon>Bacteria</taxon>
        <taxon>Pseudomonadati</taxon>
        <taxon>Gemmatimonadota</taxon>
        <taxon>Longimicrobiia</taxon>
        <taxon>Gaopeijiales</taxon>
        <taxon>Gaopeijiaceae</taxon>
        <taxon>Gaopeijia</taxon>
    </lineage>
</organism>
<reference evidence="3 4" key="1">
    <citation type="submission" date="2024-02" db="EMBL/GenBank/DDBJ databases">
        <title>A novel Gemmatimonadota bacterium.</title>
        <authorList>
            <person name="Du Z.-J."/>
            <person name="Ye Y.-Q."/>
        </authorList>
    </citation>
    <scope>NUCLEOTIDE SEQUENCE [LARGE SCALE GENOMIC DNA]</scope>
    <source>
        <strain evidence="3 4">DH-20</strain>
    </source>
</reference>
<evidence type="ECO:0000256" key="2">
    <source>
        <dbReference type="RuleBase" id="RU003707"/>
    </source>
</evidence>
<gene>
    <name evidence="3" type="ORF">WI372_04155</name>
</gene>
<evidence type="ECO:0000313" key="3">
    <source>
        <dbReference type="EMBL" id="MEK9500158.1"/>
    </source>
</evidence>
<dbReference type="PANTHER" id="PTHR43459:SF1">
    <property type="entry name" value="EG:BACN32G11.4 PROTEIN"/>
    <property type="match status" value="1"/>
</dbReference>
<dbReference type="RefSeq" id="WP_405285045.1">
    <property type="nucleotide sequence ID" value="NZ_CP144380.1"/>
</dbReference>
<proteinExistence type="inferred from homology"/>
<dbReference type="SUPFAM" id="SSF52096">
    <property type="entry name" value="ClpP/crotonase"/>
    <property type="match status" value="1"/>
</dbReference>
<dbReference type="InterPro" id="IPR014748">
    <property type="entry name" value="Enoyl-CoA_hydra_C"/>
</dbReference>
<comment type="caution">
    <text evidence="3">The sequence shown here is derived from an EMBL/GenBank/DDBJ whole genome shotgun (WGS) entry which is preliminary data.</text>
</comment>
<dbReference type="InterPro" id="IPR018376">
    <property type="entry name" value="Enoyl-CoA_hyd/isom_CS"/>
</dbReference>
<dbReference type="CDD" id="cd06558">
    <property type="entry name" value="crotonase-like"/>
    <property type="match status" value="1"/>
</dbReference>
<keyword evidence="4" id="KW-1185">Reference proteome</keyword>
<protein>
    <submittedName>
        <fullName evidence="3">Enoyl-CoA hydratase family protein</fullName>
    </submittedName>
</protein>
<dbReference type="Proteomes" id="UP001484239">
    <property type="component" value="Unassembled WGS sequence"/>
</dbReference>
<dbReference type="Gene3D" id="3.90.226.10">
    <property type="entry name" value="2-enoyl-CoA Hydratase, Chain A, domain 1"/>
    <property type="match status" value="1"/>
</dbReference>
<comment type="similarity">
    <text evidence="1 2">Belongs to the enoyl-CoA hydratase/isomerase family.</text>
</comment>
<dbReference type="PANTHER" id="PTHR43459">
    <property type="entry name" value="ENOYL-COA HYDRATASE"/>
    <property type="match status" value="1"/>
</dbReference>
<dbReference type="PROSITE" id="PS00166">
    <property type="entry name" value="ENOYL_COA_HYDRATASE"/>
    <property type="match status" value="1"/>
</dbReference>
<accession>A0ABU9E5Y6</accession>
<evidence type="ECO:0000313" key="4">
    <source>
        <dbReference type="Proteomes" id="UP001484239"/>
    </source>
</evidence>
<sequence>MAIEPTSFLYEHDRDTQVVTITLNRPDRLNALTFEVYDELRRTFYALDREPGVRAIVITGAGRAFCSGGDVEDIIGALFERDPEGLLDFTRMTCDLIRAIRLCRRPVIGALNGTVAGAGAVIATACDIRIAAESARIAYLFTRVGLSGADMGVAWLLPRIVGLAKASELLMTGAFIGADEAHRLGLYNHVVPDGEALAEATAMARKLARGPSYAIEMTKDALNREASMDLLSALENEAQVQAVCMLNPNFRESYEAFVEKREPRFV</sequence>
<dbReference type="EMBL" id="JBBHLI010000002">
    <property type="protein sequence ID" value="MEK9500158.1"/>
    <property type="molecule type" value="Genomic_DNA"/>
</dbReference>